<comment type="caution">
    <text evidence="6">The sequence shown here is derived from an EMBL/GenBank/DDBJ whole genome shotgun (WGS) entry which is preliminary data.</text>
</comment>
<dbReference type="AlphaFoldDB" id="A0A1F6AIQ8"/>
<dbReference type="PRINTS" id="PR00413">
    <property type="entry name" value="HADHALOGNASE"/>
</dbReference>
<dbReference type="GO" id="GO:0003824">
    <property type="term" value="F:catalytic activity"/>
    <property type="evidence" value="ECO:0007669"/>
    <property type="project" value="UniProtKB-ARBA"/>
</dbReference>
<evidence type="ECO:0000313" key="6">
    <source>
        <dbReference type="EMBL" id="OGG24585.1"/>
    </source>
</evidence>
<evidence type="ECO:0000256" key="5">
    <source>
        <dbReference type="ARBA" id="ARBA00023277"/>
    </source>
</evidence>
<dbReference type="InterPro" id="IPR023198">
    <property type="entry name" value="PGP-like_dom2"/>
</dbReference>
<dbReference type="InterPro" id="IPR051600">
    <property type="entry name" value="Beta-PGM-like"/>
</dbReference>
<reference evidence="6 7" key="1">
    <citation type="journal article" date="2016" name="Nat. Commun.">
        <title>Thousands of microbial genomes shed light on interconnected biogeochemical processes in an aquifer system.</title>
        <authorList>
            <person name="Anantharaman K."/>
            <person name="Brown C.T."/>
            <person name="Hug L.A."/>
            <person name="Sharon I."/>
            <person name="Castelle C.J."/>
            <person name="Probst A.J."/>
            <person name="Thomas B.C."/>
            <person name="Singh A."/>
            <person name="Wilkins M.J."/>
            <person name="Karaoz U."/>
            <person name="Brodie E.L."/>
            <person name="Williams K.H."/>
            <person name="Hubbard S.S."/>
            <person name="Banfield J.F."/>
        </authorList>
    </citation>
    <scope>NUCLEOTIDE SEQUENCE [LARGE SCALE GENOMIC DNA]</scope>
</reference>
<comment type="similarity">
    <text evidence="2">Belongs to the HAD-like hydrolase superfamily. CbbY/CbbZ/Gph/YieH family.</text>
</comment>
<dbReference type="Pfam" id="PF13419">
    <property type="entry name" value="HAD_2"/>
    <property type="match status" value="1"/>
</dbReference>
<dbReference type="InterPro" id="IPR036412">
    <property type="entry name" value="HAD-like_sf"/>
</dbReference>
<dbReference type="EMBL" id="MFJV01000001">
    <property type="protein sequence ID" value="OGG24585.1"/>
    <property type="molecule type" value="Genomic_DNA"/>
</dbReference>
<keyword evidence="4" id="KW-0460">Magnesium</keyword>
<dbReference type="Gene3D" id="3.40.50.1000">
    <property type="entry name" value="HAD superfamily/HAD-like"/>
    <property type="match status" value="1"/>
</dbReference>
<gene>
    <name evidence="6" type="ORF">A3A79_05375</name>
</gene>
<comment type="cofactor">
    <cofactor evidence="1">
        <name>Mg(2+)</name>
        <dbReference type="ChEBI" id="CHEBI:18420"/>
    </cofactor>
</comment>
<dbReference type="InterPro" id="IPR041492">
    <property type="entry name" value="HAD_2"/>
</dbReference>
<name>A0A1F6AIQ8_9BACT</name>
<evidence type="ECO:0000313" key="7">
    <source>
        <dbReference type="Proteomes" id="UP000178759"/>
    </source>
</evidence>
<keyword evidence="5" id="KW-0119">Carbohydrate metabolism</keyword>
<dbReference type="InterPro" id="IPR023214">
    <property type="entry name" value="HAD_sf"/>
</dbReference>
<sequence>MANYNSTILDTLIPKIKAVIFDMDGVLVDSESQHFRAHKMAIEENGGTLTKEFYSTHGISRDPLLFYADCFPDKKNNKEFLSCVSRRKLQIYRQLQEKEGILSVKPAISLVKFLYGKHIPLADGTAVYKNEAMKNLTTLGVSNFFRVIVTLDDVGGKRKPAPDIYLKVSQLLKVPPNRCLVIEDSENGVKAAAAAGMPVVVVPNAFTKTHNFTGVIIVSSFEQIKKTFSI</sequence>
<evidence type="ECO:0000256" key="1">
    <source>
        <dbReference type="ARBA" id="ARBA00001946"/>
    </source>
</evidence>
<dbReference type="SUPFAM" id="SSF56784">
    <property type="entry name" value="HAD-like"/>
    <property type="match status" value="1"/>
</dbReference>
<dbReference type="Gene3D" id="1.10.150.240">
    <property type="entry name" value="Putative phosphatase, domain 2"/>
    <property type="match status" value="1"/>
</dbReference>
<dbReference type="STRING" id="1798392.A3A79_05375"/>
<dbReference type="SFLD" id="SFLDS00003">
    <property type="entry name" value="Haloacid_Dehalogenase"/>
    <property type="match status" value="1"/>
</dbReference>
<dbReference type="PANTHER" id="PTHR46193:SF18">
    <property type="entry name" value="HEXITOL PHOSPHATASE B"/>
    <property type="match status" value="1"/>
</dbReference>
<proteinExistence type="inferred from homology"/>
<keyword evidence="3" id="KW-0479">Metal-binding</keyword>
<organism evidence="6 7">
    <name type="scientific">Candidatus Gottesmanbacteria bacterium RIFCSPLOWO2_01_FULL_43_11b</name>
    <dbReference type="NCBI Taxonomy" id="1798392"/>
    <lineage>
        <taxon>Bacteria</taxon>
        <taxon>Candidatus Gottesmaniibacteriota</taxon>
    </lineage>
</organism>
<dbReference type="PANTHER" id="PTHR46193">
    <property type="entry name" value="6-PHOSPHOGLUCONATE PHOSPHATASE"/>
    <property type="match status" value="1"/>
</dbReference>
<evidence type="ECO:0000256" key="2">
    <source>
        <dbReference type="ARBA" id="ARBA00006171"/>
    </source>
</evidence>
<dbReference type="NCBIfam" id="TIGR01509">
    <property type="entry name" value="HAD-SF-IA-v3"/>
    <property type="match status" value="1"/>
</dbReference>
<evidence type="ECO:0000256" key="3">
    <source>
        <dbReference type="ARBA" id="ARBA00022723"/>
    </source>
</evidence>
<protein>
    <recommendedName>
        <fullName evidence="8">FCP1 homology domain-containing protein</fullName>
    </recommendedName>
</protein>
<dbReference type="GO" id="GO:0046872">
    <property type="term" value="F:metal ion binding"/>
    <property type="evidence" value="ECO:0007669"/>
    <property type="project" value="UniProtKB-KW"/>
</dbReference>
<dbReference type="SFLD" id="SFLDG01129">
    <property type="entry name" value="C1.5:_HAD__Beta-PGM__Phosphata"/>
    <property type="match status" value="1"/>
</dbReference>
<dbReference type="InterPro" id="IPR006439">
    <property type="entry name" value="HAD-SF_hydro_IA"/>
</dbReference>
<evidence type="ECO:0008006" key="8">
    <source>
        <dbReference type="Google" id="ProtNLM"/>
    </source>
</evidence>
<dbReference type="Proteomes" id="UP000178759">
    <property type="component" value="Unassembled WGS sequence"/>
</dbReference>
<evidence type="ECO:0000256" key="4">
    <source>
        <dbReference type="ARBA" id="ARBA00022842"/>
    </source>
</evidence>
<accession>A0A1F6AIQ8</accession>